<dbReference type="KEGG" id="wna:KA717_08150"/>
<evidence type="ECO:0000259" key="1">
    <source>
        <dbReference type="Pfam" id="PF14104"/>
    </source>
</evidence>
<organism evidence="2">
    <name type="scientific">Woronichinia naegeliana WA131</name>
    <dbReference type="NCBI Taxonomy" id="2824559"/>
    <lineage>
        <taxon>Bacteria</taxon>
        <taxon>Bacillati</taxon>
        <taxon>Cyanobacteriota</taxon>
        <taxon>Cyanophyceae</taxon>
        <taxon>Synechococcales</taxon>
        <taxon>Coelosphaeriaceae</taxon>
        <taxon>Woronichinia</taxon>
    </lineage>
</organism>
<dbReference type="EMBL" id="CP073041">
    <property type="protein sequence ID" value="UXE62693.1"/>
    <property type="molecule type" value="Genomic_DNA"/>
</dbReference>
<dbReference type="InterPro" id="IPR025457">
    <property type="entry name" value="DUF4277"/>
</dbReference>
<proteinExistence type="predicted"/>
<accession>A0A977KZC3</accession>
<feature type="domain" description="DUF4277" evidence="1">
    <location>
        <begin position="5"/>
        <end position="111"/>
    </location>
</feature>
<dbReference type="AlphaFoldDB" id="A0A977KZC3"/>
<sequence length="262" mass="29365">MTQLNVKNLDHLGIIAAVVDELGLVDYINEQLQENDRAKISAGLVVKAMILNGLGFINSPLYLFSRFFEDKPLEHLLGKGIKASDLNDDRLGRVLDLIFMAGISRLFVGICLKAVEIFKIMMASAHLDSSSISVEGEYKLSVEREDKEDQVIHITHGHSKDGRPDLKQFVLNLVCWGDGDIPAFLELGDGNQSDKKEFAEVLKRFNEQWQFNGLYIADSALYSADNLKKLTGIKWLYCVPKTIKSVQDLLTELASEQFITTD</sequence>
<evidence type="ECO:0000313" key="2">
    <source>
        <dbReference type="EMBL" id="UXE62693.1"/>
    </source>
</evidence>
<dbReference type="Proteomes" id="UP001065613">
    <property type="component" value="Chromosome"/>
</dbReference>
<dbReference type="PANTHER" id="PTHR34614">
    <property type="match status" value="1"/>
</dbReference>
<protein>
    <submittedName>
        <fullName evidence="2">IS1634 family transposase</fullName>
    </submittedName>
</protein>
<dbReference type="NCBIfam" id="NF033559">
    <property type="entry name" value="transpos_IS1634"/>
    <property type="match status" value="1"/>
</dbReference>
<dbReference type="InterPro" id="IPR047654">
    <property type="entry name" value="IS1634_transpos"/>
</dbReference>
<gene>
    <name evidence="2" type="ORF">KA717_08150</name>
</gene>
<dbReference type="Pfam" id="PF14104">
    <property type="entry name" value="DUF4277"/>
    <property type="match status" value="1"/>
</dbReference>
<reference evidence="2" key="1">
    <citation type="submission" date="2021-04" db="EMBL/GenBank/DDBJ databases">
        <title>Genome sequence of Woronichinia naegeliana from Washington state freshwater lake bloom.</title>
        <authorList>
            <person name="Dreher T.W."/>
        </authorList>
    </citation>
    <scope>NUCLEOTIDE SEQUENCE</scope>
    <source>
        <strain evidence="2">WA131</strain>
    </source>
</reference>
<name>A0A977KZC3_9CYAN</name>
<dbReference type="PANTHER" id="PTHR34614:SF2">
    <property type="entry name" value="TRANSPOSASE IS4-LIKE DOMAIN-CONTAINING PROTEIN"/>
    <property type="match status" value="1"/>
</dbReference>